<name>A0A9N9LLL0_9HELO</name>
<evidence type="ECO:0000313" key="1">
    <source>
        <dbReference type="EMBL" id="CAG8973731.1"/>
    </source>
</evidence>
<reference evidence="1" key="1">
    <citation type="submission" date="2021-07" db="EMBL/GenBank/DDBJ databases">
        <authorList>
            <person name="Durling M."/>
        </authorList>
    </citation>
    <scope>NUCLEOTIDE SEQUENCE</scope>
</reference>
<dbReference type="Proteomes" id="UP000701801">
    <property type="component" value="Unassembled WGS sequence"/>
</dbReference>
<accession>A0A9N9LLL0</accession>
<organism evidence="1 2">
    <name type="scientific">Hymenoscyphus albidus</name>
    <dbReference type="NCBI Taxonomy" id="595503"/>
    <lineage>
        <taxon>Eukaryota</taxon>
        <taxon>Fungi</taxon>
        <taxon>Dikarya</taxon>
        <taxon>Ascomycota</taxon>
        <taxon>Pezizomycotina</taxon>
        <taxon>Leotiomycetes</taxon>
        <taxon>Helotiales</taxon>
        <taxon>Helotiaceae</taxon>
        <taxon>Hymenoscyphus</taxon>
    </lineage>
</organism>
<dbReference type="OrthoDB" id="10393866at2759"/>
<sequence length="224" mass="25666">MSTFKSLEDFHIPVRQICAPPEPKNKMIELIQVPLTPRTEAINRKAIERLSAPNLGNKNVKAEAITTKQSDHPYTKKLNAMYARSVHFADRAAQRREEWFAKIFRNADHKKNVTISKMEGDPKRPLTDLLESALKENLQFDKVQPSREETKKSDGEFQNSASIPTLFQSQTSTSIRTSLVDLPANILLSFPLSYKPMFLLSLTVMRFMNYLATKDRAWLKISNK</sequence>
<comment type="caution">
    <text evidence="1">The sequence shown here is derived from an EMBL/GenBank/DDBJ whole genome shotgun (WGS) entry which is preliminary data.</text>
</comment>
<dbReference type="EMBL" id="CAJVRM010000079">
    <property type="protein sequence ID" value="CAG8973731.1"/>
    <property type="molecule type" value="Genomic_DNA"/>
</dbReference>
<gene>
    <name evidence="1" type="ORF">HYALB_00007679</name>
</gene>
<proteinExistence type="predicted"/>
<dbReference type="AlphaFoldDB" id="A0A9N9LLL0"/>
<protein>
    <submittedName>
        <fullName evidence="1">Uncharacterized protein</fullName>
    </submittedName>
</protein>
<evidence type="ECO:0000313" key="2">
    <source>
        <dbReference type="Proteomes" id="UP000701801"/>
    </source>
</evidence>
<keyword evidence="2" id="KW-1185">Reference proteome</keyword>